<proteinExistence type="predicted"/>
<dbReference type="EMBL" id="KK198762">
    <property type="protein sequence ID" value="KCW51275.1"/>
    <property type="molecule type" value="Genomic_DNA"/>
</dbReference>
<organism evidence="2">
    <name type="scientific">Eucalyptus grandis</name>
    <name type="common">Flooded gum</name>
    <dbReference type="NCBI Taxonomy" id="71139"/>
    <lineage>
        <taxon>Eukaryota</taxon>
        <taxon>Viridiplantae</taxon>
        <taxon>Streptophyta</taxon>
        <taxon>Embryophyta</taxon>
        <taxon>Tracheophyta</taxon>
        <taxon>Spermatophyta</taxon>
        <taxon>Magnoliopsida</taxon>
        <taxon>eudicotyledons</taxon>
        <taxon>Gunneridae</taxon>
        <taxon>Pentapetalae</taxon>
        <taxon>rosids</taxon>
        <taxon>malvids</taxon>
        <taxon>Myrtales</taxon>
        <taxon>Myrtaceae</taxon>
        <taxon>Myrtoideae</taxon>
        <taxon>Eucalypteae</taxon>
        <taxon>Eucalyptus</taxon>
    </lineage>
</organism>
<dbReference type="AlphaFoldDB" id="A0A059AD03"/>
<sequence>MQCRLLASTRWESTGQTSPRAPTDTTKRKNIAAQSPSRKKFALHHLRIRILLLDMSENEDSDSMQAPNLGSI</sequence>
<accession>A0A059AD03</accession>
<dbReference type="InParanoid" id="A0A059AD03"/>
<dbReference type="Gramene" id="KCW51275">
    <property type="protein sequence ID" value="KCW51275"/>
    <property type="gene ID" value="EUGRSUZ_J00847"/>
</dbReference>
<protein>
    <submittedName>
        <fullName evidence="2">Uncharacterized protein</fullName>
    </submittedName>
</protein>
<reference evidence="2" key="1">
    <citation type="submission" date="2013-07" db="EMBL/GenBank/DDBJ databases">
        <title>The genome of Eucalyptus grandis.</title>
        <authorList>
            <person name="Schmutz J."/>
            <person name="Hayes R."/>
            <person name="Myburg A."/>
            <person name="Tuskan G."/>
            <person name="Grattapaglia D."/>
            <person name="Rokhsar D.S."/>
        </authorList>
    </citation>
    <scope>NUCLEOTIDE SEQUENCE</scope>
    <source>
        <tissue evidence="2">Leaf extractions</tissue>
    </source>
</reference>
<feature type="region of interest" description="Disordered" evidence="1">
    <location>
        <begin position="1"/>
        <end position="38"/>
    </location>
</feature>
<feature type="compositionally biased region" description="Polar residues" evidence="1">
    <location>
        <begin position="10"/>
        <end position="24"/>
    </location>
</feature>
<name>A0A059AD03_EUCGR</name>
<gene>
    <name evidence="2" type="ORF">EUGRSUZ_J00847</name>
</gene>
<evidence type="ECO:0000313" key="2">
    <source>
        <dbReference type="EMBL" id="KCW51275.1"/>
    </source>
</evidence>
<evidence type="ECO:0000256" key="1">
    <source>
        <dbReference type="SAM" id="MobiDB-lite"/>
    </source>
</evidence>